<dbReference type="OrthoDB" id="2504954at2759"/>
<feature type="compositionally biased region" description="Acidic residues" evidence="1">
    <location>
        <begin position="304"/>
        <end position="324"/>
    </location>
</feature>
<dbReference type="GeneID" id="18934134"/>
<dbReference type="KEGG" id="mlr:MELLADRAFT_86280"/>
<feature type="compositionally biased region" description="Basic and acidic residues" evidence="1">
    <location>
        <begin position="200"/>
        <end position="239"/>
    </location>
</feature>
<dbReference type="RefSeq" id="XP_007409811.1">
    <property type="nucleotide sequence ID" value="XM_007409749.1"/>
</dbReference>
<sequence length="625" mass="69630">MDRHLAALTRKKDVKLVGACKQPSTSLDAIFSKLAQPKKTSNNHQSLPTEPIQESSKKASTSSLETIEKTDGPVPDDDEDDLPDLDQVFAEPLKLPSRTSNKLKLLETRKKELLAKQTEPIEEQPKKNDKKGKGKEQEVEDNNSDSDLEVVDFPSKSTMTSRAPTALKRVRSAIKPVVSRSSLRLSTHQAGPERSVSAKTSDRRTDHNLTFMEDLKTRSALDSARERKRKEQEFIDHTGLKSASVSKKPVAAVELNIKDILKKKDDDDVEMNEKDDEEEDDEDWNGDHDDEEGDELGSGSEVGSVEDEAQEEEEEEEDKMEEDMPSGGQVVRDMDIDDELPAEVTKRRQLRVIESPEPEAMSLKSATPIDLTGFRAVSSCPQELVTNTLDLDDNPSPLPGFEENEDCLPGFGRSTTTTKKLNPTAEQSQTNFTQLFEAEGSISQPPIGLLKQNKENGISEEDEDGFAPTCVLPEVNVLPEERERDMMIMMLGGQKDEAVGDLEPAQYINDRGLLTQNKPSHGQLPPDSPLFSQDCVAARTPFALRKELVIEGSPSLPRVIERHGDDREGSPITTSGVQRKVGRIVLADDDDDEAEEQEEQEEIGKGKTRQKRWYKNRLKSRNPGN</sequence>
<dbReference type="Proteomes" id="UP000001072">
    <property type="component" value="Unassembled WGS sequence"/>
</dbReference>
<protein>
    <recommendedName>
        <fullName evidence="4">DNA replication checkpoint mediator MRC1 domain-containing protein</fullName>
    </recommendedName>
</protein>
<proteinExistence type="predicted"/>
<accession>F4RL67</accession>
<feature type="compositionally biased region" description="Basic and acidic residues" evidence="1">
    <location>
        <begin position="104"/>
        <end position="114"/>
    </location>
</feature>
<dbReference type="PANTHER" id="PTHR35711:SF1">
    <property type="entry name" value="ECTODERMAL, ISOFORM F"/>
    <property type="match status" value="1"/>
</dbReference>
<feature type="region of interest" description="Disordered" evidence="1">
    <location>
        <begin position="36"/>
        <end position="345"/>
    </location>
</feature>
<dbReference type="EMBL" id="GL883106">
    <property type="protein sequence ID" value="EGG06851.1"/>
    <property type="molecule type" value="Genomic_DNA"/>
</dbReference>
<feature type="compositionally biased region" description="Basic and acidic residues" evidence="1">
    <location>
        <begin position="256"/>
        <end position="266"/>
    </location>
</feature>
<dbReference type="VEuPathDB" id="FungiDB:MELLADRAFT_86280"/>
<feature type="compositionally biased region" description="Basic residues" evidence="1">
    <location>
        <begin position="606"/>
        <end position="625"/>
    </location>
</feature>
<evidence type="ECO:0000313" key="2">
    <source>
        <dbReference type="EMBL" id="EGG06851.1"/>
    </source>
</evidence>
<keyword evidence="3" id="KW-1185">Reference proteome</keyword>
<evidence type="ECO:0000256" key="1">
    <source>
        <dbReference type="SAM" id="MobiDB-lite"/>
    </source>
</evidence>
<evidence type="ECO:0000313" key="3">
    <source>
        <dbReference type="Proteomes" id="UP000001072"/>
    </source>
</evidence>
<feature type="compositionally biased region" description="Acidic residues" evidence="1">
    <location>
        <begin position="587"/>
        <end position="601"/>
    </location>
</feature>
<dbReference type="PANTHER" id="PTHR35711">
    <property type="entry name" value="EXPRESSED PROTEIN"/>
    <property type="match status" value="1"/>
</dbReference>
<feature type="compositionally biased region" description="Acidic residues" evidence="1">
    <location>
        <begin position="74"/>
        <end position="84"/>
    </location>
</feature>
<feature type="compositionally biased region" description="Polar residues" evidence="1">
    <location>
        <begin position="38"/>
        <end position="65"/>
    </location>
</feature>
<dbReference type="HOGENOM" id="CLU_437465_0_0_1"/>
<feature type="compositionally biased region" description="Acidic residues" evidence="1">
    <location>
        <begin position="267"/>
        <end position="295"/>
    </location>
</feature>
<feature type="compositionally biased region" description="Acidic residues" evidence="1">
    <location>
        <begin position="138"/>
        <end position="150"/>
    </location>
</feature>
<feature type="compositionally biased region" description="Polar residues" evidence="1">
    <location>
        <begin position="179"/>
        <end position="189"/>
    </location>
</feature>
<feature type="compositionally biased region" description="Basic and acidic residues" evidence="1">
    <location>
        <begin position="559"/>
        <end position="569"/>
    </location>
</feature>
<reference evidence="3" key="1">
    <citation type="journal article" date="2011" name="Proc. Natl. Acad. Sci. U.S.A.">
        <title>Obligate biotrophy features unraveled by the genomic analysis of rust fungi.</title>
        <authorList>
            <person name="Duplessis S."/>
            <person name="Cuomo C.A."/>
            <person name="Lin Y.-C."/>
            <person name="Aerts A."/>
            <person name="Tisserant E."/>
            <person name="Veneault-Fourrey C."/>
            <person name="Joly D.L."/>
            <person name="Hacquard S."/>
            <person name="Amselem J."/>
            <person name="Cantarel B.L."/>
            <person name="Chiu R."/>
            <person name="Coutinho P.M."/>
            <person name="Feau N."/>
            <person name="Field M."/>
            <person name="Frey P."/>
            <person name="Gelhaye E."/>
            <person name="Goldberg J."/>
            <person name="Grabherr M.G."/>
            <person name="Kodira C.D."/>
            <person name="Kohler A."/>
            <person name="Kuees U."/>
            <person name="Lindquist E.A."/>
            <person name="Lucas S.M."/>
            <person name="Mago R."/>
            <person name="Mauceli E."/>
            <person name="Morin E."/>
            <person name="Murat C."/>
            <person name="Pangilinan J.L."/>
            <person name="Park R."/>
            <person name="Pearson M."/>
            <person name="Quesneville H."/>
            <person name="Rouhier N."/>
            <person name="Sakthikumar S."/>
            <person name="Salamov A.A."/>
            <person name="Schmutz J."/>
            <person name="Selles B."/>
            <person name="Shapiro H."/>
            <person name="Tanguay P."/>
            <person name="Tuskan G.A."/>
            <person name="Henrissat B."/>
            <person name="Van de Peer Y."/>
            <person name="Rouze P."/>
            <person name="Ellis J.G."/>
            <person name="Dodds P.N."/>
            <person name="Schein J.E."/>
            <person name="Zhong S."/>
            <person name="Hamelin R.C."/>
            <person name="Grigoriev I.V."/>
            <person name="Szabo L.J."/>
            <person name="Martin F."/>
        </authorList>
    </citation>
    <scope>NUCLEOTIDE SEQUENCE [LARGE SCALE GENOMIC DNA]</scope>
    <source>
        <strain evidence="3">98AG31 / pathotype 3-4-7</strain>
    </source>
</reference>
<feature type="region of interest" description="Disordered" evidence="1">
    <location>
        <begin position="559"/>
        <end position="625"/>
    </location>
</feature>
<evidence type="ECO:0008006" key="4">
    <source>
        <dbReference type="Google" id="ProtNLM"/>
    </source>
</evidence>
<dbReference type="STRING" id="747676.F4RL67"/>
<dbReference type="InParanoid" id="F4RL67"/>
<name>F4RL67_MELLP</name>
<gene>
    <name evidence="2" type="ORF">MELLADRAFT_86280</name>
</gene>
<organism evidence="3">
    <name type="scientific">Melampsora larici-populina (strain 98AG31 / pathotype 3-4-7)</name>
    <name type="common">Poplar leaf rust fungus</name>
    <dbReference type="NCBI Taxonomy" id="747676"/>
    <lineage>
        <taxon>Eukaryota</taxon>
        <taxon>Fungi</taxon>
        <taxon>Dikarya</taxon>
        <taxon>Basidiomycota</taxon>
        <taxon>Pucciniomycotina</taxon>
        <taxon>Pucciniomycetes</taxon>
        <taxon>Pucciniales</taxon>
        <taxon>Melampsoraceae</taxon>
        <taxon>Melampsora</taxon>
    </lineage>
</organism>
<dbReference type="AlphaFoldDB" id="F4RL67"/>